<evidence type="ECO:0000313" key="1">
    <source>
        <dbReference type="EMBL" id="PKA57999.1"/>
    </source>
</evidence>
<dbReference type="Proteomes" id="UP000236161">
    <property type="component" value="Unassembled WGS sequence"/>
</dbReference>
<organism evidence="1 2">
    <name type="scientific">Apostasia shenzhenica</name>
    <dbReference type="NCBI Taxonomy" id="1088818"/>
    <lineage>
        <taxon>Eukaryota</taxon>
        <taxon>Viridiplantae</taxon>
        <taxon>Streptophyta</taxon>
        <taxon>Embryophyta</taxon>
        <taxon>Tracheophyta</taxon>
        <taxon>Spermatophyta</taxon>
        <taxon>Magnoliopsida</taxon>
        <taxon>Liliopsida</taxon>
        <taxon>Asparagales</taxon>
        <taxon>Orchidaceae</taxon>
        <taxon>Apostasioideae</taxon>
        <taxon>Apostasia</taxon>
    </lineage>
</organism>
<dbReference type="AlphaFoldDB" id="A0A2I0AR23"/>
<protein>
    <submittedName>
        <fullName evidence="1">Uncharacterized protein</fullName>
    </submittedName>
</protein>
<proteinExistence type="predicted"/>
<dbReference type="EMBL" id="KZ451959">
    <property type="protein sequence ID" value="PKA57999.1"/>
    <property type="molecule type" value="Genomic_DNA"/>
</dbReference>
<gene>
    <name evidence="1" type="ORF">AXF42_Ash012538</name>
</gene>
<keyword evidence="2" id="KW-1185">Reference proteome</keyword>
<accession>A0A2I0AR23</accession>
<name>A0A2I0AR23_9ASPA</name>
<evidence type="ECO:0000313" key="2">
    <source>
        <dbReference type="Proteomes" id="UP000236161"/>
    </source>
</evidence>
<reference evidence="1 2" key="1">
    <citation type="journal article" date="2017" name="Nature">
        <title>The Apostasia genome and the evolution of orchids.</title>
        <authorList>
            <person name="Zhang G.Q."/>
            <person name="Liu K.W."/>
            <person name="Li Z."/>
            <person name="Lohaus R."/>
            <person name="Hsiao Y.Y."/>
            <person name="Niu S.C."/>
            <person name="Wang J.Y."/>
            <person name="Lin Y.C."/>
            <person name="Xu Q."/>
            <person name="Chen L.J."/>
            <person name="Yoshida K."/>
            <person name="Fujiwara S."/>
            <person name="Wang Z.W."/>
            <person name="Zhang Y.Q."/>
            <person name="Mitsuda N."/>
            <person name="Wang M."/>
            <person name="Liu G.H."/>
            <person name="Pecoraro L."/>
            <person name="Huang H.X."/>
            <person name="Xiao X.J."/>
            <person name="Lin M."/>
            <person name="Wu X.Y."/>
            <person name="Wu W.L."/>
            <person name="Chen Y.Y."/>
            <person name="Chang S.B."/>
            <person name="Sakamoto S."/>
            <person name="Ohme-Takagi M."/>
            <person name="Yagi M."/>
            <person name="Zeng S.J."/>
            <person name="Shen C.Y."/>
            <person name="Yeh C.M."/>
            <person name="Luo Y.B."/>
            <person name="Tsai W.C."/>
            <person name="Van de Peer Y."/>
            <person name="Liu Z.J."/>
        </authorList>
    </citation>
    <scope>NUCLEOTIDE SEQUENCE [LARGE SCALE GENOMIC DNA]</scope>
    <source>
        <strain evidence="2">cv. Shenzhen</strain>
        <tissue evidence="1">Stem</tissue>
    </source>
</reference>
<sequence>MAPTALQTGALSVITCTTFVTSRDLIVEVLSASTLGKLRDLNASQEVTHPSAAPAQARSTTEFSITSLTVLPQKAPLLFEITLSTYTAQDLPPFSMWDDSFLCPSHH</sequence>